<dbReference type="Gene3D" id="3.40.50.12780">
    <property type="entry name" value="N-terminal domain of ligase-like"/>
    <property type="match status" value="1"/>
</dbReference>
<dbReference type="SUPFAM" id="SSF56801">
    <property type="entry name" value="Acetyl-CoA synthetase-like"/>
    <property type="match status" value="1"/>
</dbReference>
<keyword evidence="4" id="KW-1185">Reference proteome</keyword>
<feature type="domain" description="AMP-binding enzyme C-terminal" evidence="2">
    <location>
        <begin position="456"/>
        <end position="533"/>
    </location>
</feature>
<dbReference type="PROSITE" id="PS00455">
    <property type="entry name" value="AMP_BINDING"/>
    <property type="match status" value="1"/>
</dbReference>
<dbReference type="InterPro" id="IPR050237">
    <property type="entry name" value="ATP-dep_AMP-bd_enzyme"/>
</dbReference>
<dbReference type="PANTHER" id="PTHR43767">
    <property type="entry name" value="LONG-CHAIN-FATTY-ACID--COA LIGASE"/>
    <property type="match status" value="1"/>
</dbReference>
<evidence type="ECO:0000313" key="4">
    <source>
        <dbReference type="Proteomes" id="UP001595536"/>
    </source>
</evidence>
<dbReference type="EMBL" id="JBHRUV010000002">
    <property type="protein sequence ID" value="MFC3264798.1"/>
    <property type="molecule type" value="Genomic_DNA"/>
</dbReference>
<organism evidence="3 4">
    <name type="scientific">Camelimonas abortus</name>
    <dbReference type="NCBI Taxonomy" id="1017184"/>
    <lineage>
        <taxon>Bacteria</taxon>
        <taxon>Pseudomonadati</taxon>
        <taxon>Pseudomonadota</taxon>
        <taxon>Alphaproteobacteria</taxon>
        <taxon>Hyphomicrobiales</taxon>
        <taxon>Chelatococcaceae</taxon>
        <taxon>Camelimonas</taxon>
    </lineage>
</organism>
<dbReference type="Pfam" id="PF13193">
    <property type="entry name" value="AMP-binding_C"/>
    <property type="match status" value="1"/>
</dbReference>
<dbReference type="InterPro" id="IPR042099">
    <property type="entry name" value="ANL_N_sf"/>
</dbReference>
<dbReference type="Proteomes" id="UP001595536">
    <property type="component" value="Unassembled WGS sequence"/>
</dbReference>
<protein>
    <submittedName>
        <fullName evidence="3">AMP-binding protein</fullName>
    </submittedName>
</protein>
<sequence length="552" mass="59145">MLSFSPEHTPPSRPLQENLRFHALRDPERTAIIYYGKTVTYGELWRDAERLAATLAGRLGVRPGDRVALDMQNCPQFIAAYYAILVAGGVVVPLNPMYRPAEVARMMKDAGARVAILASELLDRFTGWEGAEELALVVARYADALPDAPVGPPPAVALEPAPVEADARVLPWDAALAAGAGLPAPAPPADFDPAAALCVMPYTSGSTGTPKGCPHTHAAAMHTAALQVEWYRMTQASVITAVQPLFHVAGMQGSMNAGILAGGALLVMTRWDAAAAARLFADYGPTFFNGPPTMIIDLLSHADFTDAAFRRLEVITGGGSAMPVAVAERLRQRFGLTYVEGYGMSETMSPTHLNPLAAPVPGSIGVPVQETLALIVDPETLAPLPDGETGEILVAGPQVIARYWGDRSAGSFVEIDGVRMLRTGDLGYRDARGYYYVVDRLKRMINASGFKVWPAEVEEVLFAHPDVEQCCVVAAPDPYRGETVAAAVILHPHARGRTTAADLVAWCRERLAAFKVPRRVTFVETLPRTASHKIDWRQVQEQLAAGGAAAAE</sequence>
<dbReference type="Gene3D" id="3.30.300.30">
    <property type="match status" value="1"/>
</dbReference>
<name>A0ABV7LAU5_9HYPH</name>
<reference evidence="4" key="1">
    <citation type="journal article" date="2019" name="Int. J. Syst. Evol. Microbiol.">
        <title>The Global Catalogue of Microorganisms (GCM) 10K type strain sequencing project: providing services to taxonomists for standard genome sequencing and annotation.</title>
        <authorList>
            <consortium name="The Broad Institute Genomics Platform"/>
            <consortium name="The Broad Institute Genome Sequencing Center for Infectious Disease"/>
            <person name="Wu L."/>
            <person name="Ma J."/>
        </authorList>
    </citation>
    <scope>NUCLEOTIDE SEQUENCE [LARGE SCALE GENOMIC DNA]</scope>
    <source>
        <strain evidence="4">CCM 7941</strain>
    </source>
</reference>
<dbReference type="Pfam" id="PF00501">
    <property type="entry name" value="AMP-binding"/>
    <property type="match status" value="1"/>
</dbReference>
<dbReference type="RefSeq" id="WP_376828791.1">
    <property type="nucleotide sequence ID" value="NZ_JBHLWR010000004.1"/>
</dbReference>
<feature type="domain" description="AMP-dependent synthetase/ligase" evidence="1">
    <location>
        <begin position="22"/>
        <end position="404"/>
    </location>
</feature>
<dbReference type="InterPro" id="IPR025110">
    <property type="entry name" value="AMP-bd_C"/>
</dbReference>
<dbReference type="InterPro" id="IPR020845">
    <property type="entry name" value="AMP-binding_CS"/>
</dbReference>
<proteinExistence type="predicted"/>
<evidence type="ECO:0000259" key="1">
    <source>
        <dbReference type="Pfam" id="PF00501"/>
    </source>
</evidence>
<dbReference type="PANTHER" id="PTHR43767:SF1">
    <property type="entry name" value="NONRIBOSOMAL PEPTIDE SYNTHASE PES1 (EUROFUNG)-RELATED"/>
    <property type="match status" value="1"/>
</dbReference>
<dbReference type="InterPro" id="IPR000873">
    <property type="entry name" value="AMP-dep_synth/lig_dom"/>
</dbReference>
<gene>
    <name evidence="3" type="ORF">ACFOEX_00295</name>
</gene>
<accession>A0ABV7LAU5</accession>
<evidence type="ECO:0000313" key="3">
    <source>
        <dbReference type="EMBL" id="MFC3264798.1"/>
    </source>
</evidence>
<evidence type="ECO:0000259" key="2">
    <source>
        <dbReference type="Pfam" id="PF13193"/>
    </source>
</evidence>
<dbReference type="InterPro" id="IPR045851">
    <property type="entry name" value="AMP-bd_C_sf"/>
</dbReference>
<comment type="caution">
    <text evidence="3">The sequence shown here is derived from an EMBL/GenBank/DDBJ whole genome shotgun (WGS) entry which is preliminary data.</text>
</comment>